<keyword evidence="2" id="KW-1133">Transmembrane helix</keyword>
<keyword evidence="2" id="KW-0472">Membrane</keyword>
<dbReference type="Proteomes" id="UP001302676">
    <property type="component" value="Unassembled WGS sequence"/>
</dbReference>
<dbReference type="RefSeq" id="XP_062638053.1">
    <property type="nucleotide sequence ID" value="XM_062780347.1"/>
</dbReference>
<feature type="compositionally biased region" description="Basic and acidic residues" evidence="1">
    <location>
        <begin position="109"/>
        <end position="127"/>
    </location>
</feature>
<feature type="region of interest" description="Disordered" evidence="1">
    <location>
        <begin position="322"/>
        <end position="394"/>
    </location>
</feature>
<sequence length="394" mass="41653">MPGTFFTSWDLWQEMTFVLAMGIVSVFCAGLFKLWWNNRLMKKKEILDEEKRARVEEMRKTGLPMKRANTVPFGIRALQSGVEVDGIWTAVPTELGEKLASSATLTGGHDSDSRGKGVDYSEDDRSVRVKTKGPGSRLNPSNASGFLKPADTESIASNNSALPGPQAASSQSAHGGRSKRQPSRTTGNLNEDTLRRLEGQSPSPMNRHYDGYIPAATTTTAASTPPASTSAPTSFRFHYPHRASGRNSAASSTADSIDSHQRSYTSSNSAAKPHYHMAGARSASGGRDPFGTPARTPSGFSMLSSVGGGGGGEVLYSLHHQLQQGHGSAADPPRQEMATPEPTFGPGELHYGAAGRNGSSRRVVASESGYDLVLPPGVIGGSRSRGSGGSSTSR</sequence>
<feature type="compositionally biased region" description="Low complexity" evidence="1">
    <location>
        <begin position="381"/>
        <end position="394"/>
    </location>
</feature>
<evidence type="ECO:0000256" key="1">
    <source>
        <dbReference type="SAM" id="MobiDB-lite"/>
    </source>
</evidence>
<evidence type="ECO:0000313" key="3">
    <source>
        <dbReference type="EMBL" id="KAK4144682.1"/>
    </source>
</evidence>
<organism evidence="3 4">
    <name type="scientific">Dichotomopilus funicola</name>
    <dbReference type="NCBI Taxonomy" id="1934379"/>
    <lineage>
        <taxon>Eukaryota</taxon>
        <taxon>Fungi</taxon>
        <taxon>Dikarya</taxon>
        <taxon>Ascomycota</taxon>
        <taxon>Pezizomycotina</taxon>
        <taxon>Sordariomycetes</taxon>
        <taxon>Sordariomycetidae</taxon>
        <taxon>Sordariales</taxon>
        <taxon>Chaetomiaceae</taxon>
        <taxon>Dichotomopilus</taxon>
    </lineage>
</organism>
<comment type="caution">
    <text evidence="3">The sequence shown here is derived from an EMBL/GenBank/DDBJ whole genome shotgun (WGS) entry which is preliminary data.</text>
</comment>
<feature type="transmembrane region" description="Helical" evidence="2">
    <location>
        <begin position="15"/>
        <end position="36"/>
    </location>
</feature>
<feature type="compositionally biased region" description="Polar residues" evidence="1">
    <location>
        <begin position="154"/>
        <end position="173"/>
    </location>
</feature>
<dbReference type="AlphaFoldDB" id="A0AAN6ZN81"/>
<reference evidence="3" key="2">
    <citation type="submission" date="2023-05" db="EMBL/GenBank/DDBJ databases">
        <authorList>
            <consortium name="Lawrence Berkeley National Laboratory"/>
            <person name="Steindorff A."/>
            <person name="Hensen N."/>
            <person name="Bonometti L."/>
            <person name="Westerberg I."/>
            <person name="Brannstrom I.O."/>
            <person name="Guillou S."/>
            <person name="Cros-Aarteil S."/>
            <person name="Calhoun S."/>
            <person name="Haridas S."/>
            <person name="Kuo A."/>
            <person name="Mondo S."/>
            <person name="Pangilinan J."/>
            <person name="Riley R."/>
            <person name="Labutti K."/>
            <person name="Andreopoulos B."/>
            <person name="Lipzen A."/>
            <person name="Chen C."/>
            <person name="Yanf M."/>
            <person name="Daum C."/>
            <person name="Ng V."/>
            <person name="Clum A."/>
            <person name="Ohm R."/>
            <person name="Martin F."/>
            <person name="Silar P."/>
            <person name="Natvig D."/>
            <person name="Lalanne C."/>
            <person name="Gautier V."/>
            <person name="Ament-Velasquez S.L."/>
            <person name="Kruys A."/>
            <person name="Hutchinson M.I."/>
            <person name="Powell A.J."/>
            <person name="Barry K."/>
            <person name="Miller A.N."/>
            <person name="Grigoriev I.V."/>
            <person name="Debuchy R."/>
            <person name="Gladieux P."/>
            <person name="Thoren M.H."/>
            <person name="Johannesson H."/>
        </authorList>
    </citation>
    <scope>NUCLEOTIDE SEQUENCE</scope>
    <source>
        <strain evidence="3">CBS 141.50</strain>
    </source>
</reference>
<dbReference type="PANTHER" id="PTHR40623">
    <property type="entry name" value="INTEGRAL MEMBRANE PROTEIN"/>
    <property type="match status" value="1"/>
</dbReference>
<gene>
    <name evidence="3" type="ORF">C8A04DRAFT_27619</name>
</gene>
<keyword evidence="4" id="KW-1185">Reference proteome</keyword>
<dbReference type="GeneID" id="87816960"/>
<dbReference type="EMBL" id="MU853575">
    <property type="protein sequence ID" value="KAK4144682.1"/>
    <property type="molecule type" value="Genomic_DNA"/>
</dbReference>
<proteinExistence type="predicted"/>
<evidence type="ECO:0000256" key="2">
    <source>
        <dbReference type="SAM" id="Phobius"/>
    </source>
</evidence>
<feature type="region of interest" description="Disordered" evidence="1">
    <location>
        <begin position="102"/>
        <end position="306"/>
    </location>
</feature>
<evidence type="ECO:0000313" key="4">
    <source>
        <dbReference type="Proteomes" id="UP001302676"/>
    </source>
</evidence>
<protein>
    <submittedName>
        <fullName evidence="3">Uncharacterized protein</fullName>
    </submittedName>
</protein>
<keyword evidence="2" id="KW-0812">Transmembrane</keyword>
<reference evidence="3" key="1">
    <citation type="journal article" date="2023" name="Mol. Phylogenet. Evol.">
        <title>Genome-scale phylogeny and comparative genomics of the fungal order Sordariales.</title>
        <authorList>
            <person name="Hensen N."/>
            <person name="Bonometti L."/>
            <person name="Westerberg I."/>
            <person name="Brannstrom I.O."/>
            <person name="Guillou S."/>
            <person name="Cros-Aarteil S."/>
            <person name="Calhoun S."/>
            <person name="Haridas S."/>
            <person name="Kuo A."/>
            <person name="Mondo S."/>
            <person name="Pangilinan J."/>
            <person name="Riley R."/>
            <person name="LaButti K."/>
            <person name="Andreopoulos B."/>
            <person name="Lipzen A."/>
            <person name="Chen C."/>
            <person name="Yan M."/>
            <person name="Daum C."/>
            <person name="Ng V."/>
            <person name="Clum A."/>
            <person name="Steindorff A."/>
            <person name="Ohm R.A."/>
            <person name="Martin F."/>
            <person name="Silar P."/>
            <person name="Natvig D.O."/>
            <person name="Lalanne C."/>
            <person name="Gautier V."/>
            <person name="Ament-Velasquez S.L."/>
            <person name="Kruys A."/>
            <person name="Hutchinson M.I."/>
            <person name="Powell A.J."/>
            <person name="Barry K."/>
            <person name="Miller A.N."/>
            <person name="Grigoriev I.V."/>
            <person name="Debuchy R."/>
            <person name="Gladieux P."/>
            <person name="Hiltunen Thoren M."/>
            <person name="Johannesson H."/>
        </authorList>
    </citation>
    <scope>NUCLEOTIDE SEQUENCE</scope>
    <source>
        <strain evidence="3">CBS 141.50</strain>
    </source>
</reference>
<dbReference type="PANTHER" id="PTHR40623:SF2">
    <property type="entry name" value="INTEGRAL MEMBRANE PROTEIN"/>
    <property type="match status" value="1"/>
</dbReference>
<feature type="compositionally biased region" description="Low complexity" evidence="1">
    <location>
        <begin position="214"/>
        <end position="234"/>
    </location>
</feature>
<accession>A0AAN6ZN81</accession>
<name>A0AAN6ZN81_9PEZI</name>